<proteinExistence type="inferred from homology"/>
<dbReference type="InterPro" id="IPR000730">
    <property type="entry name" value="Pr_cel_nuc_antig"/>
</dbReference>
<dbReference type="GO" id="GO:0006275">
    <property type="term" value="P:regulation of DNA replication"/>
    <property type="evidence" value="ECO:0007669"/>
    <property type="project" value="InterPro"/>
</dbReference>
<dbReference type="Pfam" id="PF00705">
    <property type="entry name" value="PCNA_N"/>
    <property type="match status" value="1"/>
</dbReference>
<organismHost>
    <name type="scientific">Cafeteria roenbergensis</name>
    <name type="common">Marine flagellate</name>
    <dbReference type="NCBI Taxonomy" id="33653"/>
</organismHost>
<sequence>MGYLVELHTTKSSTIKTLIEILQSLYIELNFVFLPNTVDKDGNKKTGGLMIKEINKFRTLLVYTKLEADMFESFKFNSDKEYINIGVNLSYLSKCLKCMANYDSLMMAIDENDQDNLILSLENANDKKVIKLNLMDLKFKQFKVDTVPASYMCSMASSDFHKYCKDLLLVSDKMEIKCNGNKLSLSGKGEVGEIDYEILPSENGLSIIRDEEEQEDVIVQGIYDLKYLTIFTKCSSFSNLFTLYLKNDVALILQYNVDGLGEIKFVLAQSKKKENENL</sequence>
<reference evidence="5 6" key="1">
    <citation type="journal article" date="2010" name="Proc. Natl. Acad. Sci. U.S.A.">
        <title>Giant virus with a remarkable complement of genes infects marine zooplankton.</title>
        <authorList>
            <person name="Fischer M.G."/>
            <person name="Allen M.J."/>
            <person name="Wilson W.H."/>
            <person name="Suttle C.A."/>
        </authorList>
    </citation>
    <scope>NUCLEOTIDE SEQUENCE [LARGE SCALE GENOMIC DNA]</scope>
    <source>
        <strain evidence="5 6">BV-PW1</strain>
    </source>
</reference>
<dbReference type="SUPFAM" id="SSF55979">
    <property type="entry name" value="DNA clamp"/>
    <property type="match status" value="2"/>
</dbReference>
<dbReference type="OrthoDB" id="7519at10239"/>
<keyword evidence="2" id="KW-0238">DNA-binding</keyword>
<dbReference type="GO" id="GO:0019985">
    <property type="term" value="P:translesion synthesis"/>
    <property type="evidence" value="ECO:0007669"/>
    <property type="project" value="TreeGrafter"/>
</dbReference>
<evidence type="ECO:0000259" key="3">
    <source>
        <dbReference type="Pfam" id="PF00705"/>
    </source>
</evidence>
<dbReference type="InterPro" id="IPR022648">
    <property type="entry name" value="Pr_cel_nuc_antig_N"/>
</dbReference>
<gene>
    <name evidence="5" type="ORF">crov219</name>
</gene>
<evidence type="ECO:0000313" key="5">
    <source>
        <dbReference type="EMBL" id="ADO67252.1"/>
    </source>
</evidence>
<protein>
    <submittedName>
        <fullName evidence="5">Putative proliferating cell nuclear antigen</fullName>
    </submittedName>
</protein>
<dbReference type="PANTHER" id="PTHR11352">
    <property type="entry name" value="PROLIFERATING CELL NUCLEAR ANTIGEN"/>
    <property type="match status" value="1"/>
</dbReference>
<dbReference type="InterPro" id="IPR022649">
    <property type="entry name" value="Pr_cel_nuc_antig_C"/>
</dbReference>
<dbReference type="Pfam" id="PF02747">
    <property type="entry name" value="PCNA_C"/>
    <property type="match status" value="1"/>
</dbReference>
<evidence type="ECO:0000313" key="6">
    <source>
        <dbReference type="Proteomes" id="UP000029781"/>
    </source>
</evidence>
<dbReference type="KEGG" id="vg:9887621"/>
<name>E3T4Y9_CROVB</name>
<evidence type="ECO:0000256" key="2">
    <source>
        <dbReference type="ARBA" id="ARBA00023125"/>
    </source>
</evidence>
<keyword evidence="6" id="KW-1185">Reference proteome</keyword>
<feature type="domain" description="Proliferating cell nuclear antigen PCNA C-terminal" evidence="4">
    <location>
        <begin position="152"/>
        <end position="269"/>
    </location>
</feature>
<dbReference type="Gene3D" id="3.70.10.10">
    <property type="match status" value="1"/>
</dbReference>
<feature type="domain" description="Proliferating cell nuclear antigen PCNA N-terminal" evidence="3">
    <location>
        <begin position="6"/>
        <end position="138"/>
    </location>
</feature>
<dbReference type="EMBL" id="GU244497">
    <property type="protein sequence ID" value="ADO67252.1"/>
    <property type="molecule type" value="Genomic_DNA"/>
</dbReference>
<dbReference type="GO" id="GO:0006298">
    <property type="term" value="P:mismatch repair"/>
    <property type="evidence" value="ECO:0007669"/>
    <property type="project" value="TreeGrafter"/>
</dbReference>
<dbReference type="Proteomes" id="UP000029781">
    <property type="component" value="Segment"/>
</dbReference>
<dbReference type="InterPro" id="IPR046938">
    <property type="entry name" value="DNA_clamp_sf"/>
</dbReference>
<dbReference type="PANTHER" id="PTHR11352:SF0">
    <property type="entry name" value="PROLIFERATING CELL NUCLEAR ANTIGEN"/>
    <property type="match status" value="1"/>
</dbReference>
<evidence type="ECO:0000259" key="4">
    <source>
        <dbReference type="Pfam" id="PF02747"/>
    </source>
</evidence>
<accession>E3T4Y9</accession>
<dbReference type="NCBIfam" id="TIGR00590">
    <property type="entry name" value="pcna"/>
    <property type="match status" value="1"/>
</dbReference>
<organism evidence="5 6">
    <name type="scientific">Cafeteria roenbergensis virus (strain BV-PW1)</name>
    <name type="common">CroV</name>
    <dbReference type="NCBI Taxonomy" id="693272"/>
    <lineage>
        <taxon>Viruses</taxon>
        <taxon>Varidnaviria</taxon>
        <taxon>Bamfordvirae</taxon>
        <taxon>Nucleocytoviricota</taxon>
        <taxon>Megaviricetes</taxon>
        <taxon>Imitervirales</taxon>
        <taxon>Mimiviridae</taxon>
        <taxon>Aliimimivirinae</taxon>
        <taxon>Rheavirus</taxon>
        <taxon>Rheavirus sinusmexicani</taxon>
    </lineage>
</organism>
<dbReference type="GO" id="GO:0003677">
    <property type="term" value="F:DNA binding"/>
    <property type="evidence" value="ECO:0007669"/>
    <property type="project" value="UniProtKB-KW"/>
</dbReference>
<dbReference type="GO" id="GO:0006272">
    <property type="term" value="P:leading strand elongation"/>
    <property type="evidence" value="ECO:0007669"/>
    <property type="project" value="TreeGrafter"/>
</dbReference>
<dbReference type="GeneID" id="9887621"/>
<evidence type="ECO:0000256" key="1">
    <source>
        <dbReference type="ARBA" id="ARBA00010462"/>
    </source>
</evidence>
<dbReference type="GO" id="GO:0030337">
    <property type="term" value="F:DNA polymerase processivity factor activity"/>
    <property type="evidence" value="ECO:0007669"/>
    <property type="project" value="InterPro"/>
</dbReference>
<dbReference type="CDD" id="cd00577">
    <property type="entry name" value="PCNA"/>
    <property type="match status" value="1"/>
</dbReference>
<comment type="similarity">
    <text evidence="1">Belongs to the PCNA family.</text>
</comment>
<dbReference type="RefSeq" id="YP_003969851.1">
    <property type="nucleotide sequence ID" value="NC_014637.1"/>
</dbReference>